<dbReference type="EMBL" id="CANHGI010000003">
    <property type="protein sequence ID" value="CAI5444206.1"/>
    <property type="molecule type" value="Genomic_DNA"/>
</dbReference>
<dbReference type="SUPFAM" id="SSF54001">
    <property type="entry name" value="Cysteine proteinases"/>
    <property type="match status" value="1"/>
</dbReference>
<protein>
    <recommendedName>
        <fullName evidence="6">Ubiquitin-like protease family profile domain-containing protein</fullName>
    </recommendedName>
</protein>
<dbReference type="GO" id="GO:0016926">
    <property type="term" value="P:protein desumoylation"/>
    <property type="evidence" value="ECO:0007669"/>
    <property type="project" value="TreeGrafter"/>
</dbReference>
<feature type="domain" description="Ubiquitin-like protease family profile" evidence="6">
    <location>
        <begin position="518"/>
        <end position="681"/>
    </location>
</feature>
<feature type="region of interest" description="Disordered" evidence="5">
    <location>
        <begin position="57"/>
        <end position="141"/>
    </location>
</feature>
<feature type="compositionally biased region" description="Basic and acidic residues" evidence="5">
    <location>
        <begin position="57"/>
        <end position="71"/>
    </location>
</feature>
<evidence type="ECO:0000256" key="4">
    <source>
        <dbReference type="ARBA" id="ARBA00022807"/>
    </source>
</evidence>
<evidence type="ECO:0000256" key="2">
    <source>
        <dbReference type="ARBA" id="ARBA00022670"/>
    </source>
</evidence>
<dbReference type="OrthoDB" id="1939479at2759"/>
<reference evidence="7" key="1">
    <citation type="submission" date="2022-11" db="EMBL/GenBank/DDBJ databases">
        <authorList>
            <person name="Kikuchi T."/>
        </authorList>
    </citation>
    <scope>NUCLEOTIDE SEQUENCE</scope>
    <source>
        <strain evidence="7">PS1010</strain>
    </source>
</reference>
<evidence type="ECO:0000256" key="5">
    <source>
        <dbReference type="SAM" id="MobiDB-lite"/>
    </source>
</evidence>
<evidence type="ECO:0000313" key="7">
    <source>
        <dbReference type="EMBL" id="CAI5444206.1"/>
    </source>
</evidence>
<evidence type="ECO:0000313" key="8">
    <source>
        <dbReference type="Proteomes" id="UP001152747"/>
    </source>
</evidence>
<accession>A0A9P1N1D8</accession>
<dbReference type="GO" id="GO:0016929">
    <property type="term" value="F:deSUMOylase activity"/>
    <property type="evidence" value="ECO:0007669"/>
    <property type="project" value="TreeGrafter"/>
</dbReference>
<feature type="compositionally biased region" description="Basic and acidic residues" evidence="5">
    <location>
        <begin position="107"/>
        <end position="121"/>
    </location>
</feature>
<dbReference type="GO" id="GO:0005634">
    <property type="term" value="C:nucleus"/>
    <property type="evidence" value="ECO:0007669"/>
    <property type="project" value="TreeGrafter"/>
</dbReference>
<proteinExistence type="inferred from homology"/>
<dbReference type="PROSITE" id="PS50600">
    <property type="entry name" value="ULP_PROTEASE"/>
    <property type="match status" value="1"/>
</dbReference>
<dbReference type="Pfam" id="PF02902">
    <property type="entry name" value="Peptidase_C48"/>
    <property type="match status" value="1"/>
</dbReference>
<dbReference type="PANTHER" id="PTHR12606">
    <property type="entry name" value="SENTRIN/SUMO-SPECIFIC PROTEASE"/>
    <property type="match status" value="1"/>
</dbReference>
<dbReference type="AlphaFoldDB" id="A0A9P1N1D8"/>
<sequence length="714" mass="81470">MSNGISSALEDENCRKRTNTTPPKSTPKKKTKFGGFGSAFLNPFKSFIGMFGNYHEEAENQGEKSRIQRVFEEDEEDDDSSVEFVEVRQNLSKSPDKKIPIVYLNDENQRIPCGKDLDQPKQESSSNSSTDSDIQEIPCSSASTLTIKQSSAENLDEDVVFEKSFEIQQDVEVIGEIEKKKEKKERVPSNSEMARRLQNEIVFLDEKEQEDDDEVSIISDSIFNGLSPSIVNPDDSASRSNTPNLLAPGQFGAGSSTKNIRDYWRRAGQKATPNSQKRIPKRIVQNGNIMSISRVSPSLISKKPRPAQKASNRLSLTKYKEVLRNFGVVLEEKNVSNISSSTSSFSSSSSTFRQPNSKSAELIAKAQQRIRQIQNSSREGTPSSSDRYYAGAQTPSSSSIASDMSSSESKLSEMMRNVNLLPKKRNDSESYAETFNSAQERSDKLNEELRVRGLNRQTTREDRQQEVRDRLALKGIVLKEKKKKNEFIELPPEAIDLCKSAWNKRLPENEEFSSDFTLKICRKDLETFSGLNWLNDEVINFYLQLVCHRSQVDSKYPKTYAFNTFFYANITTKGFASVKRWTRKVDIFSFDVLLIPVHLKYHWCMSVIDLQQKRIDYYDSLGGRNQQALTALKSYLMEESMDKKKEAFDFDGWTFNLLNDIPQQENGSDCGVFSCQFAEFASRRTPPIFTQQHMPYYRKRMVYEICTKKLLSTI</sequence>
<evidence type="ECO:0000256" key="1">
    <source>
        <dbReference type="ARBA" id="ARBA00005234"/>
    </source>
</evidence>
<feature type="compositionally biased region" description="Low complexity" evidence="5">
    <location>
        <begin position="396"/>
        <end position="415"/>
    </location>
</feature>
<keyword evidence="4" id="KW-0788">Thiol protease</keyword>
<dbReference type="GO" id="GO:0006508">
    <property type="term" value="P:proteolysis"/>
    <property type="evidence" value="ECO:0007669"/>
    <property type="project" value="UniProtKB-KW"/>
</dbReference>
<comment type="caution">
    <text evidence="7">The sequence shown here is derived from an EMBL/GenBank/DDBJ whole genome shotgun (WGS) entry which is preliminary data.</text>
</comment>
<feature type="compositionally biased region" description="Polar residues" evidence="5">
    <location>
        <begin position="375"/>
        <end position="386"/>
    </location>
</feature>
<dbReference type="GO" id="GO:0080090">
    <property type="term" value="P:regulation of primary metabolic process"/>
    <property type="evidence" value="ECO:0007669"/>
    <property type="project" value="UniProtKB-ARBA"/>
</dbReference>
<keyword evidence="2" id="KW-0645">Protease</keyword>
<evidence type="ECO:0000259" key="6">
    <source>
        <dbReference type="PROSITE" id="PS50600"/>
    </source>
</evidence>
<feature type="compositionally biased region" description="Low complexity" evidence="5">
    <location>
        <begin position="339"/>
        <end position="352"/>
    </location>
</feature>
<dbReference type="Proteomes" id="UP001152747">
    <property type="component" value="Unassembled WGS sequence"/>
</dbReference>
<dbReference type="InterPro" id="IPR038765">
    <property type="entry name" value="Papain-like_cys_pep_sf"/>
</dbReference>
<feature type="region of interest" description="Disordered" evidence="5">
    <location>
        <begin position="339"/>
        <end position="446"/>
    </location>
</feature>
<feature type="region of interest" description="Disordered" evidence="5">
    <location>
        <begin position="1"/>
        <end position="37"/>
    </location>
</feature>
<name>A0A9P1N1D8_9PELO</name>
<gene>
    <name evidence="7" type="ORF">CAMP_LOCUS6843</name>
</gene>
<organism evidence="7 8">
    <name type="scientific">Caenorhabditis angaria</name>
    <dbReference type="NCBI Taxonomy" id="860376"/>
    <lineage>
        <taxon>Eukaryota</taxon>
        <taxon>Metazoa</taxon>
        <taxon>Ecdysozoa</taxon>
        <taxon>Nematoda</taxon>
        <taxon>Chromadorea</taxon>
        <taxon>Rhabditida</taxon>
        <taxon>Rhabditina</taxon>
        <taxon>Rhabditomorpha</taxon>
        <taxon>Rhabditoidea</taxon>
        <taxon>Rhabditidae</taxon>
        <taxon>Peloderinae</taxon>
        <taxon>Caenorhabditis</taxon>
    </lineage>
</organism>
<keyword evidence="8" id="KW-1185">Reference proteome</keyword>
<dbReference type="FunFam" id="3.40.395.10:FF:000001">
    <property type="entry name" value="Sentrin-specific protease 1"/>
    <property type="match status" value="1"/>
</dbReference>
<keyword evidence="3" id="KW-0378">Hydrolase</keyword>
<dbReference type="GO" id="GO:0060255">
    <property type="term" value="P:regulation of macromolecule metabolic process"/>
    <property type="evidence" value="ECO:0007669"/>
    <property type="project" value="UniProtKB-ARBA"/>
</dbReference>
<feature type="compositionally biased region" description="Polar residues" evidence="5">
    <location>
        <begin position="429"/>
        <end position="439"/>
    </location>
</feature>
<dbReference type="InterPro" id="IPR003653">
    <property type="entry name" value="Peptidase_C48_C"/>
</dbReference>
<dbReference type="Gene3D" id="3.40.395.10">
    <property type="entry name" value="Adenoviral Proteinase, Chain A"/>
    <property type="match status" value="1"/>
</dbReference>
<dbReference type="PANTHER" id="PTHR12606:SF141">
    <property type="entry name" value="GH15225P-RELATED"/>
    <property type="match status" value="1"/>
</dbReference>
<evidence type="ECO:0000256" key="3">
    <source>
        <dbReference type="ARBA" id="ARBA00022801"/>
    </source>
</evidence>
<feature type="compositionally biased region" description="Acidic residues" evidence="5">
    <location>
        <begin position="72"/>
        <end position="81"/>
    </location>
</feature>
<comment type="similarity">
    <text evidence="1">Belongs to the peptidase C48 family.</text>
</comment>